<evidence type="ECO:0000313" key="2">
    <source>
        <dbReference type="EMBL" id="KAG2387557.1"/>
    </source>
</evidence>
<protein>
    <submittedName>
        <fullName evidence="2">Uncharacterized protein</fullName>
    </submittedName>
</protein>
<reference evidence="2 3" key="1">
    <citation type="journal article" date="2018" name="BMC Genomics">
        <title>The genome of Naegleria lovaniensis, the basis for a comparative approach to unravel pathogenicity factors of the human pathogenic amoeba N. fowleri.</title>
        <authorList>
            <person name="Liechti N."/>
            <person name="Schurch N."/>
            <person name="Bruggmann R."/>
            <person name="Wittwer M."/>
        </authorList>
    </citation>
    <scope>NUCLEOTIDE SEQUENCE [LARGE SCALE GENOMIC DNA]</scope>
    <source>
        <strain evidence="2 3">ATCC 30569</strain>
    </source>
</reference>
<dbReference type="AlphaFoldDB" id="A0AA88GV53"/>
<sequence length="272" mass="31095">MRVMSILALIFNVCAFAVIAGVIIHSFSVINNPRADILSLRGDALYNCLLMEEATRHASYANNLTAAKLWYQYRDAMVDALSGIFDVLQQSGSTINISTLVDPVKKDPMVIPIIKSNNRLFHLSRMDVHSKLKNSSFPMHGRFKDQIINSTSITTVSVVGTNLTLIIPVMFVIFLLTIKRDKDASKKLRQAELLLLKDTIANGGLRTLFRNFIVEKAEGSRNLRLLNQYMFLEKVQYYKDLNLKLFEIQIKMERQEFENKRQVKSPQFSFNL</sequence>
<feature type="transmembrane region" description="Helical" evidence="1">
    <location>
        <begin position="156"/>
        <end position="178"/>
    </location>
</feature>
<dbReference type="RefSeq" id="XP_044551549.1">
    <property type="nucleotide sequence ID" value="XM_044687172.1"/>
</dbReference>
<evidence type="ECO:0000313" key="3">
    <source>
        <dbReference type="Proteomes" id="UP000816034"/>
    </source>
</evidence>
<keyword evidence="1" id="KW-1133">Transmembrane helix</keyword>
<name>A0AA88GV53_NAELO</name>
<proteinExistence type="predicted"/>
<comment type="caution">
    <text evidence="2">The sequence shown here is derived from an EMBL/GenBank/DDBJ whole genome shotgun (WGS) entry which is preliminary data.</text>
</comment>
<keyword evidence="1" id="KW-0472">Membrane</keyword>
<gene>
    <name evidence="2" type="ORF">C9374_001151</name>
</gene>
<accession>A0AA88GV53</accession>
<dbReference type="EMBL" id="PYSW02000012">
    <property type="protein sequence ID" value="KAG2387557.1"/>
    <property type="molecule type" value="Genomic_DNA"/>
</dbReference>
<organism evidence="2 3">
    <name type="scientific">Naegleria lovaniensis</name>
    <name type="common">Amoeba</name>
    <dbReference type="NCBI Taxonomy" id="51637"/>
    <lineage>
        <taxon>Eukaryota</taxon>
        <taxon>Discoba</taxon>
        <taxon>Heterolobosea</taxon>
        <taxon>Tetramitia</taxon>
        <taxon>Eutetramitia</taxon>
        <taxon>Vahlkampfiidae</taxon>
        <taxon>Naegleria</taxon>
    </lineage>
</organism>
<evidence type="ECO:0000256" key="1">
    <source>
        <dbReference type="SAM" id="Phobius"/>
    </source>
</evidence>
<dbReference type="GeneID" id="68093607"/>
<dbReference type="Proteomes" id="UP000816034">
    <property type="component" value="Unassembled WGS sequence"/>
</dbReference>
<keyword evidence="1" id="KW-0812">Transmembrane</keyword>
<keyword evidence="3" id="KW-1185">Reference proteome</keyword>